<dbReference type="GO" id="GO:0055086">
    <property type="term" value="P:nucleobase-containing small molecule metabolic process"/>
    <property type="evidence" value="ECO:0007669"/>
    <property type="project" value="UniProtKB-ARBA"/>
</dbReference>
<dbReference type="PIRSF" id="PIRSF006334">
    <property type="entry name" value="Cdd_plus_pseudo"/>
    <property type="match status" value="1"/>
</dbReference>
<keyword evidence="10" id="KW-1185">Reference proteome</keyword>
<dbReference type="Proteomes" id="UP000193827">
    <property type="component" value="Unassembled WGS sequence"/>
</dbReference>
<dbReference type="EC" id="3.5.4.5" evidence="9"/>
<dbReference type="InterPro" id="IPR050202">
    <property type="entry name" value="Cyt/Deoxycyt_deaminase"/>
</dbReference>
<accession>A0A1Y5SPH0</accession>
<proteinExistence type="inferred from homology"/>
<organism evidence="9 10">
    <name type="scientific">Roseovarius litorisediminis</name>
    <dbReference type="NCBI Taxonomy" id="1312363"/>
    <lineage>
        <taxon>Bacteria</taxon>
        <taxon>Pseudomonadati</taxon>
        <taxon>Pseudomonadota</taxon>
        <taxon>Alphaproteobacteria</taxon>
        <taxon>Rhodobacterales</taxon>
        <taxon>Roseobacteraceae</taxon>
        <taxon>Roseovarius</taxon>
    </lineage>
</organism>
<evidence type="ECO:0000313" key="10">
    <source>
        <dbReference type="Proteomes" id="UP000193827"/>
    </source>
</evidence>
<feature type="binding site" evidence="7">
    <location>
        <position position="103"/>
    </location>
    <ligand>
        <name>Zn(2+)</name>
        <dbReference type="ChEBI" id="CHEBI:29105"/>
        <note>catalytic</note>
    </ligand>
</feature>
<reference evidence="9 10" key="1">
    <citation type="submission" date="2017-03" db="EMBL/GenBank/DDBJ databases">
        <authorList>
            <person name="Afonso C.L."/>
            <person name="Miller P.J."/>
            <person name="Scott M.A."/>
            <person name="Spackman E."/>
            <person name="Goraichik I."/>
            <person name="Dimitrov K.M."/>
            <person name="Suarez D.L."/>
            <person name="Swayne D.E."/>
        </authorList>
    </citation>
    <scope>NUCLEOTIDE SEQUENCE [LARGE SCALE GENOMIC DNA]</scope>
    <source>
        <strain evidence="9 10">CECT 8287</strain>
    </source>
</reference>
<dbReference type="EMBL" id="FWFL01000005">
    <property type="protein sequence ID" value="SLN45022.1"/>
    <property type="molecule type" value="Genomic_DNA"/>
</dbReference>
<evidence type="ECO:0000256" key="5">
    <source>
        <dbReference type="ARBA" id="ARBA00022833"/>
    </source>
</evidence>
<evidence type="ECO:0000256" key="4">
    <source>
        <dbReference type="ARBA" id="ARBA00022801"/>
    </source>
</evidence>
<evidence type="ECO:0000313" key="9">
    <source>
        <dbReference type="EMBL" id="SLN45022.1"/>
    </source>
</evidence>
<dbReference type="InterPro" id="IPR016193">
    <property type="entry name" value="Cytidine_deaminase-like"/>
</dbReference>
<dbReference type="PANTHER" id="PTHR11644:SF2">
    <property type="entry name" value="CYTIDINE DEAMINASE"/>
    <property type="match status" value="1"/>
</dbReference>
<dbReference type="GO" id="GO:0072527">
    <property type="term" value="P:pyrimidine-containing compound metabolic process"/>
    <property type="evidence" value="ECO:0007669"/>
    <property type="project" value="UniProtKB-ARBA"/>
</dbReference>
<dbReference type="InterPro" id="IPR002125">
    <property type="entry name" value="CMP_dCMP_dom"/>
</dbReference>
<comment type="cofactor">
    <cofactor evidence="7">
        <name>Zn(2+)</name>
        <dbReference type="ChEBI" id="CHEBI:29105"/>
    </cofactor>
    <text evidence="7">Binds 1 zinc ion.</text>
</comment>
<feature type="active site" description="Proton donor" evidence="6">
    <location>
        <position position="105"/>
    </location>
</feature>
<keyword evidence="5 7" id="KW-0862">Zinc</keyword>
<comment type="similarity">
    <text evidence="1">Belongs to the cytidine and deoxycytidylate deaminase family.</text>
</comment>
<dbReference type="PANTHER" id="PTHR11644">
    <property type="entry name" value="CYTIDINE DEAMINASE"/>
    <property type="match status" value="1"/>
</dbReference>
<dbReference type="CDD" id="cd01283">
    <property type="entry name" value="cytidine_deaminase"/>
    <property type="match status" value="2"/>
</dbReference>
<keyword evidence="4 9" id="KW-0378">Hydrolase</keyword>
<evidence type="ECO:0000256" key="2">
    <source>
        <dbReference type="ARBA" id="ARBA00011738"/>
    </source>
</evidence>
<dbReference type="GO" id="GO:0005829">
    <property type="term" value="C:cytosol"/>
    <property type="evidence" value="ECO:0007669"/>
    <property type="project" value="TreeGrafter"/>
</dbReference>
<name>A0A1Y5SPH0_9RHOB</name>
<dbReference type="GO" id="GO:0004126">
    <property type="term" value="F:cytidine deaminase activity"/>
    <property type="evidence" value="ECO:0007669"/>
    <property type="project" value="UniProtKB-EC"/>
</dbReference>
<gene>
    <name evidence="9" type="primary">cdd</name>
    <name evidence="9" type="ORF">PEL8287_02303</name>
</gene>
<comment type="subunit">
    <text evidence="2">Homodimer.</text>
</comment>
<dbReference type="RefSeq" id="WP_085892511.1">
    <property type="nucleotide sequence ID" value="NZ_FWFL01000005.1"/>
</dbReference>
<feature type="binding site" evidence="7">
    <location>
        <position position="133"/>
    </location>
    <ligand>
        <name>Zn(2+)</name>
        <dbReference type="ChEBI" id="CHEBI:29105"/>
        <note>catalytic</note>
    </ligand>
</feature>
<feature type="domain" description="CMP/dCMP-type deaminase" evidence="8">
    <location>
        <begin position="192"/>
        <end position="303"/>
    </location>
</feature>
<dbReference type="Pfam" id="PF00383">
    <property type="entry name" value="dCMP_cyt_deam_1"/>
    <property type="match status" value="1"/>
</dbReference>
<dbReference type="OrthoDB" id="9795347at2"/>
<feature type="binding site" evidence="7">
    <location>
        <position position="130"/>
    </location>
    <ligand>
        <name>Zn(2+)</name>
        <dbReference type="ChEBI" id="CHEBI:29105"/>
        <note>catalytic</note>
    </ligand>
</feature>
<dbReference type="InterPro" id="IPR013171">
    <property type="entry name" value="Cyd/dCyd_deaminase_Zn-bd"/>
</dbReference>
<keyword evidence="3 7" id="KW-0479">Metal-binding</keyword>
<feature type="domain" description="CMP/dCMP-type deaminase" evidence="8">
    <location>
        <begin position="41"/>
        <end position="173"/>
    </location>
</feature>
<dbReference type="PROSITE" id="PS51747">
    <property type="entry name" value="CYT_DCMP_DEAMINASES_2"/>
    <property type="match status" value="2"/>
</dbReference>
<dbReference type="Pfam" id="PF08211">
    <property type="entry name" value="dCMP_cyt_deam_2"/>
    <property type="match status" value="1"/>
</dbReference>
<dbReference type="Gene3D" id="3.40.140.10">
    <property type="entry name" value="Cytidine Deaminase, domain 2"/>
    <property type="match status" value="2"/>
</dbReference>
<dbReference type="GO" id="GO:0042802">
    <property type="term" value="F:identical protein binding"/>
    <property type="evidence" value="ECO:0007669"/>
    <property type="project" value="UniProtKB-ARBA"/>
</dbReference>
<protein>
    <submittedName>
        <fullName evidence="9">Cytidine deaminase</fullName>
        <ecNumber evidence="9">3.5.4.5</ecNumber>
    </submittedName>
</protein>
<dbReference type="AlphaFoldDB" id="A0A1Y5SPH0"/>
<evidence type="ECO:0000256" key="1">
    <source>
        <dbReference type="ARBA" id="ARBA00006576"/>
    </source>
</evidence>
<dbReference type="SUPFAM" id="SSF53927">
    <property type="entry name" value="Cytidine deaminase-like"/>
    <property type="match status" value="2"/>
</dbReference>
<dbReference type="NCBIfam" id="NF006537">
    <property type="entry name" value="PRK09027.1"/>
    <property type="match status" value="1"/>
</dbReference>
<sequence length="303" mass="31742">MKQNDNALLELVAECLTAAPGQAAMVPAEKILGWIEQTGGTKQEFMVGCLPLAQAYSRPAISGFPVGAVAMGMPVDGMPFALGNVYFGASFEFRHQSLTLVVHGEQSAINNALLQGEHGAQYVAITAPPCGYCRQFMYEVTTATHGLTIILAKDGTYTETLLTGLLPDAFGPADLGRDPDLMKTQKNGLSHASTDPMVQAALKAANASYAPYSKDFCGVALQTGDGSIHIGQYAENAAYNPSLLPMASALSQMNLSQPAQATLDIIGACLLEAEAPISQMPAAVNSLSVIAPDVEINHVVLTA</sequence>
<evidence type="ECO:0000256" key="7">
    <source>
        <dbReference type="PIRSR" id="PIRSR006334-3"/>
    </source>
</evidence>
<evidence type="ECO:0000256" key="6">
    <source>
        <dbReference type="PIRSR" id="PIRSR006334-1"/>
    </source>
</evidence>
<dbReference type="GO" id="GO:0008270">
    <property type="term" value="F:zinc ion binding"/>
    <property type="evidence" value="ECO:0007669"/>
    <property type="project" value="InterPro"/>
</dbReference>
<evidence type="ECO:0000259" key="8">
    <source>
        <dbReference type="PROSITE" id="PS51747"/>
    </source>
</evidence>
<evidence type="ECO:0000256" key="3">
    <source>
        <dbReference type="ARBA" id="ARBA00022723"/>
    </source>
</evidence>
<dbReference type="PROSITE" id="PS00903">
    <property type="entry name" value="CYT_DCMP_DEAMINASES_1"/>
    <property type="match status" value="1"/>
</dbReference>
<dbReference type="InterPro" id="IPR016192">
    <property type="entry name" value="APOBEC/CMP_deaminase_Zn-bd"/>
</dbReference>